<dbReference type="OrthoDB" id="1490466at2"/>
<name>A0A1V0TZC0_9ACTN</name>
<dbReference type="KEGG" id="sgv:B1H19_32375"/>
<sequence length="326" mass="36257">MVMQRTTLPRAARGVRWEGLALSVDGPARPPLCWEVADGGRLVLFQGGEQADRVVLLARQRVTHRGVHYVRTGRYASPLTPLRADLARKHRQACPDDDDAWFARWANHFADGLRDSADGPLHQGDWQLTRGMPSGWDVAANWERLPQHDPAVGHITWFGYGDPDEDRRDLLPLRPLSAPDAPRVKAYRRQYREGVLPPVLVWWVGGLNSLVLLDGHDRLAGALAEGGRPAVLVLARESSERWARWVARPIIRDYEARLAPLEQACADGDASATILAGAASRQLARQLRDLETAPDLTRSWPLPGGSDAWDALARHHAPGWHPDPTR</sequence>
<proteinExistence type="predicted"/>
<dbReference type="RefSeq" id="WP_083108450.1">
    <property type="nucleotide sequence ID" value="NZ_CP020569.1"/>
</dbReference>
<keyword evidence="2" id="KW-1185">Reference proteome</keyword>
<dbReference type="STRING" id="553510.B1H19_32375"/>
<dbReference type="Proteomes" id="UP000192726">
    <property type="component" value="Chromosome"/>
</dbReference>
<organism evidence="1 2">
    <name type="scientific">Streptomyces gilvosporeus</name>
    <dbReference type="NCBI Taxonomy" id="553510"/>
    <lineage>
        <taxon>Bacteria</taxon>
        <taxon>Bacillati</taxon>
        <taxon>Actinomycetota</taxon>
        <taxon>Actinomycetes</taxon>
        <taxon>Kitasatosporales</taxon>
        <taxon>Streptomycetaceae</taxon>
        <taxon>Streptomyces</taxon>
    </lineage>
</organism>
<accession>A0A1V0TZC0</accession>
<protein>
    <submittedName>
        <fullName evidence="1">Uncharacterized protein</fullName>
    </submittedName>
</protein>
<dbReference type="EMBL" id="CP020569">
    <property type="protein sequence ID" value="ARF58251.1"/>
    <property type="molecule type" value="Genomic_DNA"/>
</dbReference>
<evidence type="ECO:0000313" key="1">
    <source>
        <dbReference type="EMBL" id="ARF58251.1"/>
    </source>
</evidence>
<reference evidence="1 2" key="1">
    <citation type="submission" date="2017-04" db="EMBL/GenBank/DDBJ databases">
        <title>Complete Genome Sequence of Streptomyces gilvosporeus F607, a Capable Producer of Natamycin.</title>
        <authorList>
            <person name="Zong G."/>
            <person name="Zhong C."/>
            <person name="Fu J."/>
            <person name="Qin R."/>
            <person name="Cao G."/>
        </authorList>
    </citation>
    <scope>NUCLEOTIDE SEQUENCE [LARGE SCALE GENOMIC DNA]</scope>
    <source>
        <strain evidence="1 2">F607</strain>
    </source>
</reference>
<dbReference type="AlphaFoldDB" id="A0A1V0TZC0"/>
<evidence type="ECO:0000313" key="2">
    <source>
        <dbReference type="Proteomes" id="UP000192726"/>
    </source>
</evidence>
<gene>
    <name evidence="1" type="ORF">B1H19_32375</name>
</gene>